<comment type="caution">
    <text evidence="1">The sequence shown here is derived from an EMBL/GenBank/DDBJ whole genome shotgun (WGS) entry which is preliminary data.</text>
</comment>
<proteinExistence type="predicted"/>
<protein>
    <submittedName>
        <fullName evidence="1">Uncharacterized protein</fullName>
    </submittedName>
</protein>
<dbReference type="Proteomes" id="UP001196413">
    <property type="component" value="Unassembled WGS sequence"/>
</dbReference>
<keyword evidence="2" id="KW-1185">Reference proteome</keyword>
<gene>
    <name evidence="1" type="ORF">KIN20_020642</name>
</gene>
<name>A0AAD5N4C3_PARTN</name>
<evidence type="ECO:0000313" key="1">
    <source>
        <dbReference type="EMBL" id="KAJ1361402.1"/>
    </source>
</evidence>
<accession>A0AAD5N4C3</accession>
<sequence length="125" mass="14167">MTKKAGEKCNVGDEKKVKSASLPSNVTSISRTLPRTSSWRTGRERCGKAIFNRAALMLATIHLHRTSSRQQPLLSEIEIELQCVKDKHYHLIDICQIIIATINWQIIWLMTSQGEKHCVDGPIKK</sequence>
<reference evidence="1" key="1">
    <citation type="submission" date="2021-06" db="EMBL/GenBank/DDBJ databases">
        <title>Parelaphostrongylus tenuis whole genome reference sequence.</title>
        <authorList>
            <person name="Garwood T.J."/>
            <person name="Larsen P.A."/>
            <person name="Fountain-Jones N.M."/>
            <person name="Garbe J.R."/>
            <person name="Macchietto M.G."/>
            <person name="Kania S.A."/>
            <person name="Gerhold R.W."/>
            <person name="Richards J.E."/>
            <person name="Wolf T.M."/>
        </authorList>
    </citation>
    <scope>NUCLEOTIDE SEQUENCE</scope>
    <source>
        <strain evidence="1">MNPRO001-30</strain>
        <tissue evidence="1">Meninges</tissue>
    </source>
</reference>
<dbReference type="EMBL" id="JAHQIW010004199">
    <property type="protein sequence ID" value="KAJ1361402.1"/>
    <property type="molecule type" value="Genomic_DNA"/>
</dbReference>
<dbReference type="AlphaFoldDB" id="A0AAD5N4C3"/>
<evidence type="ECO:0000313" key="2">
    <source>
        <dbReference type="Proteomes" id="UP001196413"/>
    </source>
</evidence>
<organism evidence="1 2">
    <name type="scientific">Parelaphostrongylus tenuis</name>
    <name type="common">Meningeal worm</name>
    <dbReference type="NCBI Taxonomy" id="148309"/>
    <lineage>
        <taxon>Eukaryota</taxon>
        <taxon>Metazoa</taxon>
        <taxon>Ecdysozoa</taxon>
        <taxon>Nematoda</taxon>
        <taxon>Chromadorea</taxon>
        <taxon>Rhabditida</taxon>
        <taxon>Rhabditina</taxon>
        <taxon>Rhabditomorpha</taxon>
        <taxon>Strongyloidea</taxon>
        <taxon>Metastrongylidae</taxon>
        <taxon>Parelaphostrongylus</taxon>
    </lineage>
</organism>